<keyword evidence="7" id="KW-0805">Transcription regulation</keyword>
<dbReference type="OrthoDB" id="8659436at2"/>
<keyword evidence="8" id="KW-0238">DNA-binding</keyword>
<dbReference type="PANTHER" id="PTHR33202">
    <property type="entry name" value="ZINC UPTAKE REGULATION PROTEIN"/>
    <property type="match status" value="1"/>
</dbReference>
<dbReference type="CDD" id="cd07153">
    <property type="entry name" value="Fur_like"/>
    <property type="match status" value="1"/>
</dbReference>
<keyword evidence="5 11" id="KW-0479">Metal-binding</keyword>
<evidence type="ECO:0000256" key="12">
    <source>
        <dbReference type="PIRSR" id="PIRSR602481-2"/>
    </source>
</evidence>
<dbReference type="Gene3D" id="1.10.10.10">
    <property type="entry name" value="Winged helix-like DNA-binding domain superfamily/Winged helix DNA-binding domain"/>
    <property type="match status" value="1"/>
</dbReference>
<keyword evidence="6 11" id="KW-0862">Zinc</keyword>
<feature type="binding site" evidence="11">
    <location>
        <position position="131"/>
    </location>
    <ligand>
        <name>Zn(2+)</name>
        <dbReference type="ChEBI" id="CHEBI:29105"/>
    </ligand>
</feature>
<evidence type="ECO:0000256" key="2">
    <source>
        <dbReference type="ARBA" id="ARBA00007957"/>
    </source>
</evidence>
<dbReference type="GO" id="GO:0005737">
    <property type="term" value="C:cytoplasm"/>
    <property type="evidence" value="ECO:0007669"/>
    <property type="project" value="UniProtKB-SubCell"/>
</dbReference>
<dbReference type="InterPro" id="IPR043135">
    <property type="entry name" value="Fur_C"/>
</dbReference>
<evidence type="ECO:0008006" key="15">
    <source>
        <dbReference type="Google" id="ProtNLM"/>
    </source>
</evidence>
<evidence type="ECO:0000256" key="11">
    <source>
        <dbReference type="PIRSR" id="PIRSR602481-1"/>
    </source>
</evidence>
<evidence type="ECO:0000256" key="4">
    <source>
        <dbReference type="ARBA" id="ARBA00022491"/>
    </source>
</evidence>
<feature type="binding site" evidence="11">
    <location>
        <position position="134"/>
    </location>
    <ligand>
        <name>Zn(2+)</name>
        <dbReference type="ChEBI" id="CHEBI:29105"/>
    </ligand>
</feature>
<dbReference type="GO" id="GO:1900376">
    <property type="term" value="P:regulation of secondary metabolite biosynthetic process"/>
    <property type="evidence" value="ECO:0007669"/>
    <property type="project" value="TreeGrafter"/>
</dbReference>
<name>I8UFJ1_9BACL</name>
<dbReference type="Proteomes" id="UP000004080">
    <property type="component" value="Unassembled WGS sequence"/>
</dbReference>
<evidence type="ECO:0000313" key="13">
    <source>
        <dbReference type="EMBL" id="EIT85578.1"/>
    </source>
</evidence>
<dbReference type="SUPFAM" id="SSF46785">
    <property type="entry name" value="Winged helix' DNA-binding domain"/>
    <property type="match status" value="1"/>
</dbReference>
<comment type="caution">
    <text evidence="13">The sequence shown here is derived from an EMBL/GenBank/DDBJ whole genome shotgun (WGS) entry which is preliminary data.</text>
</comment>
<dbReference type="EMBL" id="AKKV01000025">
    <property type="protein sequence ID" value="EIT85578.1"/>
    <property type="molecule type" value="Genomic_DNA"/>
</dbReference>
<comment type="subcellular location">
    <subcellularLocation>
        <location evidence="1">Cytoplasm</location>
    </subcellularLocation>
</comment>
<dbReference type="GO" id="GO:0045892">
    <property type="term" value="P:negative regulation of DNA-templated transcription"/>
    <property type="evidence" value="ECO:0007669"/>
    <property type="project" value="TreeGrafter"/>
</dbReference>
<dbReference type="GO" id="GO:0003700">
    <property type="term" value="F:DNA-binding transcription factor activity"/>
    <property type="evidence" value="ECO:0007669"/>
    <property type="project" value="InterPro"/>
</dbReference>
<dbReference type="GO" id="GO:0000976">
    <property type="term" value="F:transcription cis-regulatory region binding"/>
    <property type="evidence" value="ECO:0007669"/>
    <property type="project" value="TreeGrafter"/>
</dbReference>
<dbReference type="RefSeq" id="WP_007202103.1">
    <property type="nucleotide sequence ID" value="NZ_AKKV01000025.1"/>
</dbReference>
<feature type="binding site" evidence="11">
    <location>
        <position position="91"/>
    </location>
    <ligand>
        <name>Zn(2+)</name>
        <dbReference type="ChEBI" id="CHEBI:29105"/>
    </ligand>
</feature>
<dbReference type="STRING" id="1196324.A374_10083"/>
<evidence type="ECO:0000256" key="1">
    <source>
        <dbReference type="ARBA" id="ARBA00004496"/>
    </source>
</evidence>
<organism evidence="13 14">
    <name type="scientific">Fictibacillus macauensis ZFHKF-1</name>
    <dbReference type="NCBI Taxonomy" id="1196324"/>
    <lineage>
        <taxon>Bacteria</taxon>
        <taxon>Bacillati</taxon>
        <taxon>Bacillota</taxon>
        <taxon>Bacilli</taxon>
        <taxon>Bacillales</taxon>
        <taxon>Fictibacillaceae</taxon>
        <taxon>Fictibacillus</taxon>
    </lineage>
</organism>
<comment type="cofactor">
    <cofactor evidence="11">
        <name>Zn(2+)</name>
        <dbReference type="ChEBI" id="CHEBI:29105"/>
    </cofactor>
    <text evidence="11">Binds 1 zinc ion per subunit.</text>
</comment>
<comment type="cofactor">
    <cofactor evidence="12">
        <name>Mn(2+)</name>
        <dbReference type="ChEBI" id="CHEBI:29035"/>
    </cofactor>
    <cofactor evidence="12">
        <name>Fe(2+)</name>
        <dbReference type="ChEBI" id="CHEBI:29033"/>
    </cofactor>
    <text evidence="12">Binds 1 Mn(2+) or Fe(2+) ion per subunit.</text>
</comment>
<feature type="binding site" evidence="11">
    <location>
        <position position="94"/>
    </location>
    <ligand>
        <name>Zn(2+)</name>
        <dbReference type="ChEBI" id="CHEBI:29105"/>
    </ligand>
</feature>
<dbReference type="InterPro" id="IPR002481">
    <property type="entry name" value="FUR"/>
</dbReference>
<keyword evidence="14" id="KW-1185">Reference proteome</keyword>
<dbReference type="PATRIC" id="fig|1196324.3.peg.2059"/>
<dbReference type="InterPro" id="IPR036390">
    <property type="entry name" value="WH_DNA-bd_sf"/>
</dbReference>
<dbReference type="AlphaFoldDB" id="I8UFJ1"/>
<gene>
    <name evidence="13" type="ORF">A374_10083</name>
</gene>
<proteinExistence type="inferred from homology"/>
<comment type="similarity">
    <text evidence="2">Belongs to the Fur family.</text>
</comment>
<keyword evidence="12" id="KW-0408">Iron</keyword>
<keyword evidence="10" id="KW-0464">Manganese</keyword>
<evidence type="ECO:0000313" key="14">
    <source>
        <dbReference type="Proteomes" id="UP000004080"/>
    </source>
</evidence>
<dbReference type="GO" id="GO:0008270">
    <property type="term" value="F:zinc ion binding"/>
    <property type="evidence" value="ECO:0007669"/>
    <property type="project" value="TreeGrafter"/>
</dbReference>
<keyword evidence="3" id="KW-0963">Cytoplasm</keyword>
<protein>
    <recommendedName>
        <fullName evidence="15">Fur family ferric uptake regulator</fullName>
    </recommendedName>
</protein>
<evidence type="ECO:0000256" key="9">
    <source>
        <dbReference type="ARBA" id="ARBA00023163"/>
    </source>
</evidence>
<dbReference type="eggNOG" id="COG0735">
    <property type="taxonomic scope" value="Bacteria"/>
</dbReference>
<evidence type="ECO:0000256" key="10">
    <source>
        <dbReference type="ARBA" id="ARBA00023211"/>
    </source>
</evidence>
<feature type="binding site" evidence="12">
    <location>
        <position position="123"/>
    </location>
    <ligand>
        <name>Fe cation</name>
        <dbReference type="ChEBI" id="CHEBI:24875"/>
    </ligand>
</feature>
<sequence>MNVEEKVKRTLKEHDLRITPQRVAILQAIFSAEVHLSAEDIHRQMPPYMTLATVYNNLKTFIQHEIINELSFGEGSSLYEVNRSPHYHVICEQCGMIVDFHYPVLDEVESVAAKWADFDIRGHHLEFYGTCTACQAKQQRA</sequence>
<accession>I8UFJ1</accession>
<evidence type="ECO:0000256" key="6">
    <source>
        <dbReference type="ARBA" id="ARBA00022833"/>
    </source>
</evidence>
<dbReference type="Pfam" id="PF01475">
    <property type="entry name" value="FUR"/>
    <property type="match status" value="1"/>
</dbReference>
<keyword evidence="4" id="KW-0678">Repressor</keyword>
<evidence type="ECO:0000256" key="3">
    <source>
        <dbReference type="ARBA" id="ARBA00022490"/>
    </source>
</evidence>
<evidence type="ECO:0000256" key="8">
    <source>
        <dbReference type="ARBA" id="ARBA00023125"/>
    </source>
</evidence>
<dbReference type="FunFam" id="3.30.1490.190:FF:000003">
    <property type="entry name" value="Fur family transcriptional regulator"/>
    <property type="match status" value="1"/>
</dbReference>
<dbReference type="PANTHER" id="PTHR33202:SF8">
    <property type="entry name" value="PEROXIDE-RESPONSIVE REPRESSOR PERR"/>
    <property type="match status" value="1"/>
</dbReference>
<reference evidence="13 14" key="1">
    <citation type="journal article" date="2012" name="J. Bacteriol.">
        <title>Genome of Bacillus macauensis ZFHKF-1, a Long-Chain-Forming Bacterium.</title>
        <authorList>
            <person name="Cai L."/>
            <person name="Zhang T."/>
        </authorList>
    </citation>
    <scope>NUCLEOTIDE SEQUENCE [LARGE SCALE GENOMIC DNA]</scope>
    <source>
        <strain evidence="13 14">ZFHKF-1</strain>
    </source>
</reference>
<keyword evidence="9" id="KW-0804">Transcription</keyword>
<evidence type="ECO:0000256" key="5">
    <source>
        <dbReference type="ARBA" id="ARBA00022723"/>
    </source>
</evidence>
<dbReference type="InterPro" id="IPR036388">
    <property type="entry name" value="WH-like_DNA-bd_sf"/>
</dbReference>
<evidence type="ECO:0000256" key="7">
    <source>
        <dbReference type="ARBA" id="ARBA00023015"/>
    </source>
</evidence>
<dbReference type="Gene3D" id="3.30.1490.190">
    <property type="match status" value="1"/>
</dbReference>